<dbReference type="OrthoDB" id="3635700at2"/>
<accession>A0A5Q0H254</accession>
<keyword evidence="4" id="KW-1185">Reference proteome</keyword>
<dbReference type="InterPro" id="IPR002645">
    <property type="entry name" value="STAS_dom"/>
</dbReference>
<dbReference type="GO" id="GO:0043856">
    <property type="term" value="F:anti-sigma factor antagonist activity"/>
    <property type="evidence" value="ECO:0007669"/>
    <property type="project" value="TreeGrafter"/>
</dbReference>
<dbReference type="PANTHER" id="PTHR33495">
    <property type="entry name" value="ANTI-SIGMA FACTOR ANTAGONIST TM_1081-RELATED-RELATED"/>
    <property type="match status" value="1"/>
</dbReference>
<evidence type="ECO:0000313" key="4">
    <source>
        <dbReference type="Proteomes" id="UP000325787"/>
    </source>
</evidence>
<dbReference type="PANTHER" id="PTHR33495:SF2">
    <property type="entry name" value="ANTI-SIGMA FACTOR ANTAGONIST TM_1081-RELATED"/>
    <property type="match status" value="1"/>
</dbReference>
<dbReference type="SUPFAM" id="SSF52091">
    <property type="entry name" value="SpoIIaa-like"/>
    <property type="match status" value="1"/>
</dbReference>
<proteinExistence type="predicted"/>
<reference evidence="4" key="1">
    <citation type="journal article" date="2021" name="Curr. Microbiol.">
        <title>Complete genome of nocamycin-producing strain Saccharothrix syringae NRRL B-16468 reveals the biosynthetic potential for secondary metabolites.</title>
        <authorList>
            <person name="Mo X."/>
            <person name="Yang S."/>
        </authorList>
    </citation>
    <scope>NUCLEOTIDE SEQUENCE [LARGE SCALE GENOMIC DNA]</scope>
    <source>
        <strain evidence="4">ATCC 51364 / DSM 43886 / JCM 6844 / KCTC 9398 / NBRC 14523 / NRRL B-16468 / INA 2240</strain>
    </source>
</reference>
<feature type="region of interest" description="Disordered" evidence="1">
    <location>
        <begin position="1"/>
        <end position="56"/>
    </location>
</feature>
<feature type="domain" description="STAS" evidence="2">
    <location>
        <begin position="51"/>
        <end position="160"/>
    </location>
</feature>
<sequence length="160" mass="16573">MARLARAGDDGLMARGGSPGRRTGAGAAGRNRRKGDHDVHASTQPPNPQQFTAAVSRRPDAVVVSVTGEIDEVTAPELRRVLDEVLLDRPAVVAVDLRGVALLASAGLAALIAAHDQAVPDTRLRIVATDTTPAMRSVQLTGLGDLLVVHPTVDQALAAS</sequence>
<protein>
    <submittedName>
        <fullName evidence="3">STAS domain-containing protein</fullName>
    </submittedName>
</protein>
<dbReference type="Gene3D" id="3.30.750.24">
    <property type="entry name" value="STAS domain"/>
    <property type="match status" value="1"/>
</dbReference>
<organism evidence="3 4">
    <name type="scientific">Saccharothrix syringae</name>
    <name type="common">Nocardiopsis syringae</name>
    <dbReference type="NCBI Taxonomy" id="103733"/>
    <lineage>
        <taxon>Bacteria</taxon>
        <taxon>Bacillati</taxon>
        <taxon>Actinomycetota</taxon>
        <taxon>Actinomycetes</taxon>
        <taxon>Pseudonocardiales</taxon>
        <taxon>Pseudonocardiaceae</taxon>
        <taxon>Saccharothrix</taxon>
    </lineage>
</organism>
<dbReference type="Pfam" id="PF01740">
    <property type="entry name" value="STAS"/>
    <property type="match status" value="1"/>
</dbReference>
<evidence type="ECO:0000256" key="1">
    <source>
        <dbReference type="SAM" id="MobiDB-lite"/>
    </source>
</evidence>
<feature type="compositionally biased region" description="Low complexity" evidence="1">
    <location>
        <begin position="20"/>
        <end position="29"/>
    </location>
</feature>
<name>A0A5Q0H254_SACSY</name>
<gene>
    <name evidence="3" type="ORF">EKG83_24760</name>
</gene>
<evidence type="ECO:0000259" key="2">
    <source>
        <dbReference type="PROSITE" id="PS50801"/>
    </source>
</evidence>
<dbReference type="AlphaFoldDB" id="A0A5Q0H254"/>
<dbReference type="InterPro" id="IPR036513">
    <property type="entry name" value="STAS_dom_sf"/>
</dbReference>
<dbReference type="Proteomes" id="UP000325787">
    <property type="component" value="Chromosome"/>
</dbReference>
<dbReference type="EMBL" id="CP034550">
    <property type="protein sequence ID" value="QFZ20193.1"/>
    <property type="molecule type" value="Genomic_DNA"/>
</dbReference>
<feature type="compositionally biased region" description="Polar residues" evidence="1">
    <location>
        <begin position="41"/>
        <end position="53"/>
    </location>
</feature>
<dbReference type="PROSITE" id="PS50801">
    <property type="entry name" value="STAS"/>
    <property type="match status" value="1"/>
</dbReference>
<dbReference type="KEGG" id="ssyi:EKG83_24760"/>
<evidence type="ECO:0000313" key="3">
    <source>
        <dbReference type="EMBL" id="QFZ20193.1"/>
    </source>
</evidence>